<name>A0A7V8JRD5_9BURK</name>
<evidence type="ECO:0000313" key="3">
    <source>
        <dbReference type="Proteomes" id="UP000461670"/>
    </source>
</evidence>
<dbReference type="InterPro" id="IPR036513">
    <property type="entry name" value="STAS_dom_sf"/>
</dbReference>
<dbReference type="EMBL" id="WNDQ01000006">
    <property type="protein sequence ID" value="KAF1023178.1"/>
    <property type="molecule type" value="Genomic_DNA"/>
</dbReference>
<accession>A0A7V8JRD5</accession>
<proteinExistence type="predicted"/>
<dbReference type="Pfam" id="PF13466">
    <property type="entry name" value="STAS_2"/>
    <property type="match status" value="1"/>
</dbReference>
<gene>
    <name evidence="2" type="ORF">GAK30_00631</name>
</gene>
<organism evidence="2 3">
    <name type="scientific">Paracidovorax wautersii</name>
    <dbReference type="NCBI Taxonomy" id="1177982"/>
    <lineage>
        <taxon>Bacteria</taxon>
        <taxon>Pseudomonadati</taxon>
        <taxon>Pseudomonadota</taxon>
        <taxon>Betaproteobacteria</taxon>
        <taxon>Burkholderiales</taxon>
        <taxon>Comamonadaceae</taxon>
        <taxon>Paracidovorax</taxon>
    </lineage>
</organism>
<evidence type="ECO:0000313" key="2">
    <source>
        <dbReference type="EMBL" id="KAF1023178.1"/>
    </source>
</evidence>
<comment type="caution">
    <text evidence="2">The sequence shown here is derived from an EMBL/GenBank/DDBJ whole genome shotgun (WGS) entry which is preliminary data.</text>
</comment>
<protein>
    <recommendedName>
        <fullName evidence="1">MlaB-like STAS domain-containing protein</fullName>
    </recommendedName>
</protein>
<dbReference type="SUPFAM" id="SSF52091">
    <property type="entry name" value="SpoIIaa-like"/>
    <property type="match status" value="1"/>
</dbReference>
<dbReference type="Gene3D" id="3.30.750.24">
    <property type="entry name" value="STAS domain"/>
    <property type="match status" value="1"/>
</dbReference>
<dbReference type="Proteomes" id="UP000461670">
    <property type="component" value="Unassembled WGS sequence"/>
</dbReference>
<reference evidence="3" key="1">
    <citation type="journal article" date="2020" name="MBio">
        <title>Horizontal gene transfer to a defensive symbiont with a reduced genome amongst a multipartite beetle microbiome.</title>
        <authorList>
            <person name="Waterworth S.C."/>
            <person name="Florez L.V."/>
            <person name="Rees E.R."/>
            <person name="Hertweck C."/>
            <person name="Kaltenpoth M."/>
            <person name="Kwan J.C."/>
        </authorList>
    </citation>
    <scope>NUCLEOTIDE SEQUENCE [LARGE SCALE GENOMIC DNA]</scope>
</reference>
<sequence>MNTPTETSAAAVPAAPLVLPAELTHQQGRVAQAMLIQTIRAQRTGDVVLDGSQLVRFDSTALAVVLACRRAALAQQQNFAVRQLPPHLQELATLYGVQDLLDGERPASAAA</sequence>
<dbReference type="AlphaFoldDB" id="A0A7V8JRD5"/>
<feature type="domain" description="MlaB-like STAS" evidence="1">
    <location>
        <begin position="17"/>
        <end position="98"/>
    </location>
</feature>
<dbReference type="InterPro" id="IPR058548">
    <property type="entry name" value="MlaB-like_STAS"/>
</dbReference>
<evidence type="ECO:0000259" key="1">
    <source>
        <dbReference type="Pfam" id="PF13466"/>
    </source>
</evidence>